<dbReference type="EMBL" id="BTGU01000007">
    <property type="protein sequence ID" value="GMN38223.1"/>
    <property type="molecule type" value="Genomic_DNA"/>
</dbReference>
<dbReference type="AlphaFoldDB" id="A0AA87ZLB8"/>
<feature type="region of interest" description="Disordered" evidence="1">
    <location>
        <begin position="190"/>
        <end position="236"/>
    </location>
</feature>
<dbReference type="Proteomes" id="UP001187192">
    <property type="component" value="Unassembled WGS sequence"/>
</dbReference>
<reference evidence="2" key="1">
    <citation type="submission" date="2023-07" db="EMBL/GenBank/DDBJ databases">
        <title>draft genome sequence of fig (Ficus carica).</title>
        <authorList>
            <person name="Takahashi T."/>
            <person name="Nishimura K."/>
        </authorList>
    </citation>
    <scope>NUCLEOTIDE SEQUENCE</scope>
</reference>
<proteinExistence type="predicted"/>
<sequence length="289" mass="31852">MDAQSSNTNQKICSSRKNPTLQTLFALESVSESDKILSLISHCTITFTFTDPSESPSQQELKRQNLVDLLCIIKASKKPLQHDQVLSPLMAMILANIFRPLPPPSNPSLVTIDTEFPEEEDPVSKLSRMWSHLQLVYELLLRPALAFPIRRPPGAGELKERIPPGILPVYPAPILHEEVDERRIPELRVRDRSEAQRDRGVARDMGKHNQRVHGAAERRAQAVPDEGANSAAQDEGNAGLPQAVGVLCVAVCAEGADAWRGRSEGDFEVLACHQLPKGDFTYWGIGGAC</sequence>
<dbReference type="Pfam" id="PF01603">
    <property type="entry name" value="B56"/>
    <property type="match status" value="1"/>
</dbReference>
<evidence type="ECO:0000313" key="2">
    <source>
        <dbReference type="EMBL" id="GMN38223.1"/>
    </source>
</evidence>
<organism evidence="2 3">
    <name type="scientific">Ficus carica</name>
    <name type="common">Common fig</name>
    <dbReference type="NCBI Taxonomy" id="3494"/>
    <lineage>
        <taxon>Eukaryota</taxon>
        <taxon>Viridiplantae</taxon>
        <taxon>Streptophyta</taxon>
        <taxon>Embryophyta</taxon>
        <taxon>Tracheophyta</taxon>
        <taxon>Spermatophyta</taxon>
        <taxon>Magnoliopsida</taxon>
        <taxon>eudicotyledons</taxon>
        <taxon>Gunneridae</taxon>
        <taxon>Pentapetalae</taxon>
        <taxon>rosids</taxon>
        <taxon>fabids</taxon>
        <taxon>Rosales</taxon>
        <taxon>Moraceae</taxon>
        <taxon>Ficeae</taxon>
        <taxon>Ficus</taxon>
    </lineage>
</organism>
<keyword evidence="3" id="KW-1185">Reference proteome</keyword>
<accession>A0AA87ZLB8</accession>
<dbReference type="Gene3D" id="1.25.10.10">
    <property type="entry name" value="Leucine-rich Repeat Variant"/>
    <property type="match status" value="1"/>
</dbReference>
<dbReference type="SUPFAM" id="SSF48371">
    <property type="entry name" value="ARM repeat"/>
    <property type="match status" value="1"/>
</dbReference>
<dbReference type="InterPro" id="IPR002554">
    <property type="entry name" value="PP2A_B56"/>
</dbReference>
<gene>
    <name evidence="2" type="ORF">TIFTF001_007465</name>
</gene>
<evidence type="ECO:0000256" key="1">
    <source>
        <dbReference type="SAM" id="MobiDB-lite"/>
    </source>
</evidence>
<comment type="caution">
    <text evidence="2">The sequence shown here is derived from an EMBL/GenBank/DDBJ whole genome shotgun (WGS) entry which is preliminary data.</text>
</comment>
<dbReference type="GO" id="GO:0019888">
    <property type="term" value="F:protein phosphatase regulator activity"/>
    <property type="evidence" value="ECO:0007669"/>
    <property type="project" value="InterPro"/>
</dbReference>
<dbReference type="PANTHER" id="PTHR10257:SF28">
    <property type="entry name" value="SERINE_THREONINE PROTEIN PHOSPHATASE 2A REGULATORY SUBUNIT"/>
    <property type="match status" value="1"/>
</dbReference>
<protein>
    <submittedName>
        <fullName evidence="2">Uncharacterized protein</fullName>
    </submittedName>
</protein>
<dbReference type="InterPro" id="IPR016024">
    <property type="entry name" value="ARM-type_fold"/>
</dbReference>
<dbReference type="InterPro" id="IPR011989">
    <property type="entry name" value="ARM-like"/>
</dbReference>
<name>A0AA87ZLB8_FICCA</name>
<feature type="compositionally biased region" description="Basic and acidic residues" evidence="1">
    <location>
        <begin position="190"/>
        <end position="207"/>
    </location>
</feature>
<evidence type="ECO:0000313" key="3">
    <source>
        <dbReference type="Proteomes" id="UP001187192"/>
    </source>
</evidence>
<dbReference type="GO" id="GO:0007165">
    <property type="term" value="P:signal transduction"/>
    <property type="evidence" value="ECO:0007669"/>
    <property type="project" value="InterPro"/>
</dbReference>
<dbReference type="PANTHER" id="PTHR10257">
    <property type="entry name" value="SERINE/THREONINE PROTEIN PHOSPHATASE 2A PP2A REGULATORY SUBUNIT B"/>
    <property type="match status" value="1"/>
</dbReference>
<dbReference type="GO" id="GO:0000159">
    <property type="term" value="C:protein phosphatase type 2A complex"/>
    <property type="evidence" value="ECO:0007669"/>
    <property type="project" value="InterPro"/>
</dbReference>